<dbReference type="InterPro" id="IPR029404">
    <property type="entry name" value="CDIN1"/>
</dbReference>
<evidence type="ECO:0000256" key="2">
    <source>
        <dbReference type="ARBA" id="ARBA00004496"/>
    </source>
</evidence>
<dbReference type="OrthoDB" id="1272at2759"/>
<dbReference type="PANTHER" id="PTHR31661">
    <property type="entry name" value="SIMILAR TO CDNA SEQUENCE BC052040"/>
    <property type="match status" value="1"/>
</dbReference>
<dbReference type="GO" id="GO:0005634">
    <property type="term" value="C:nucleus"/>
    <property type="evidence" value="ECO:0007669"/>
    <property type="project" value="UniProtKB-SubCell"/>
</dbReference>
<evidence type="ECO:0000256" key="4">
    <source>
        <dbReference type="ARBA" id="ARBA00023242"/>
    </source>
</evidence>
<keyword evidence="3" id="KW-0963">Cytoplasm</keyword>
<dbReference type="PANTHER" id="PTHR31661:SF1">
    <property type="entry name" value="CDAN1-INTERACTING NUCLEASE 1"/>
    <property type="match status" value="1"/>
</dbReference>
<dbReference type="EMBL" id="KQ434809">
    <property type="protein sequence ID" value="KZC06338.1"/>
    <property type="molecule type" value="Genomic_DNA"/>
</dbReference>
<evidence type="ECO:0000256" key="5">
    <source>
        <dbReference type="ARBA" id="ARBA00023480"/>
    </source>
</evidence>
<accession>A0A154P582</accession>
<evidence type="ECO:0000313" key="7">
    <source>
        <dbReference type="Proteomes" id="UP000076502"/>
    </source>
</evidence>
<name>A0A154P582_DUFNO</name>
<reference evidence="6 7" key="1">
    <citation type="submission" date="2015-07" db="EMBL/GenBank/DDBJ databases">
        <title>The genome of Dufourea novaeangliae.</title>
        <authorList>
            <person name="Pan H."/>
            <person name="Kapheim K."/>
        </authorList>
    </citation>
    <scope>NUCLEOTIDE SEQUENCE [LARGE SCALE GENOMIC DNA]</scope>
    <source>
        <strain evidence="6">0120121106</strain>
        <tissue evidence="6">Whole body</tissue>
    </source>
</reference>
<gene>
    <name evidence="6" type="ORF">WN55_10248</name>
</gene>
<dbReference type="STRING" id="178035.A0A154P582"/>
<protein>
    <recommendedName>
        <fullName evidence="5">CDAN1-interacting nuclease 1</fullName>
    </recommendedName>
</protein>
<dbReference type="AlphaFoldDB" id="A0A154P582"/>
<proteinExistence type="predicted"/>
<evidence type="ECO:0000256" key="3">
    <source>
        <dbReference type="ARBA" id="ARBA00022490"/>
    </source>
</evidence>
<evidence type="ECO:0000256" key="1">
    <source>
        <dbReference type="ARBA" id="ARBA00004123"/>
    </source>
</evidence>
<dbReference type="Pfam" id="PF14811">
    <property type="entry name" value="TPD"/>
    <property type="match status" value="1"/>
</dbReference>
<dbReference type="Proteomes" id="UP000076502">
    <property type="component" value="Unassembled WGS sequence"/>
</dbReference>
<organism evidence="6 7">
    <name type="scientific">Dufourea novaeangliae</name>
    <name type="common">Sweat bee</name>
    <dbReference type="NCBI Taxonomy" id="178035"/>
    <lineage>
        <taxon>Eukaryota</taxon>
        <taxon>Metazoa</taxon>
        <taxon>Ecdysozoa</taxon>
        <taxon>Arthropoda</taxon>
        <taxon>Hexapoda</taxon>
        <taxon>Insecta</taxon>
        <taxon>Pterygota</taxon>
        <taxon>Neoptera</taxon>
        <taxon>Endopterygota</taxon>
        <taxon>Hymenoptera</taxon>
        <taxon>Apocrita</taxon>
        <taxon>Aculeata</taxon>
        <taxon>Apoidea</taxon>
        <taxon>Anthophila</taxon>
        <taxon>Halictidae</taxon>
        <taxon>Rophitinae</taxon>
        <taxon>Dufourea</taxon>
    </lineage>
</organism>
<keyword evidence="4" id="KW-0539">Nucleus</keyword>
<comment type="subcellular location">
    <subcellularLocation>
        <location evidence="2">Cytoplasm</location>
    </subcellularLocation>
    <subcellularLocation>
        <location evidence="1">Nucleus</location>
    </subcellularLocation>
</comment>
<evidence type="ECO:0000313" key="6">
    <source>
        <dbReference type="EMBL" id="KZC06338.1"/>
    </source>
</evidence>
<dbReference type="GO" id="GO:0005737">
    <property type="term" value="C:cytoplasm"/>
    <property type="evidence" value="ECO:0007669"/>
    <property type="project" value="UniProtKB-SubCell"/>
</dbReference>
<sequence>MKPDTYNDIVTTIRKFRGLSKDCRNILKQKYSDIPANTLYSIQSLEMQHKMKVNHSKLFGNNKNYYDTYMEAVQNREPVGILLKMAKDIGAPPALLARNVLEKYCGKDDPNVSRNEVSKLFKDTTLIQDKDLAYEVYLCILYDNLNGPIADAIGVSVGQEYELKLQNYLIERNLVFRNEQHLRLRGYDKTPDFKLEVPIAVNGFVINWIESKARFGNIEIHQKYIKEQFLSYWNRFGPGLVIYWFGYLDTLTEPNADETMIGLKELKSLKKILELNTESLQLHLNKELFESKSQGETDDSDIDAKEKCIEKEILEVKSLDNIIREMNEQVKLNDSGLKLLNNVEKEEPAIMNSINYIESVEDKILDCDVNPYVLDEETKNVLLEVDKEISNYHKDFCNDRGEAAKVHDSMSNTSSELSMINRVPTIKSLQDIDTDLLDEVIREARIIDPPSVLN</sequence>
<keyword evidence="7" id="KW-1185">Reference proteome</keyword>